<keyword evidence="3" id="KW-1185">Reference proteome</keyword>
<dbReference type="PANTHER" id="PTHR46732">
    <property type="entry name" value="ATP-DEPENDENT PROTEASE LA (LON) DOMAIN PROTEIN"/>
    <property type="match status" value="1"/>
</dbReference>
<dbReference type="EMBL" id="CP027666">
    <property type="protein sequence ID" value="AVO35084.1"/>
    <property type="molecule type" value="Genomic_DNA"/>
</dbReference>
<organism evidence="2 3">
    <name type="scientific">Ottowia oryzae</name>
    <dbReference type="NCBI Taxonomy" id="2109914"/>
    <lineage>
        <taxon>Bacteria</taxon>
        <taxon>Pseudomonadati</taxon>
        <taxon>Pseudomonadota</taxon>
        <taxon>Betaproteobacteria</taxon>
        <taxon>Burkholderiales</taxon>
        <taxon>Comamonadaceae</taxon>
        <taxon>Ottowia</taxon>
    </lineage>
</organism>
<dbReference type="InterPro" id="IPR015947">
    <property type="entry name" value="PUA-like_sf"/>
</dbReference>
<dbReference type="InterPro" id="IPR046336">
    <property type="entry name" value="Lon_prtase_N_sf"/>
</dbReference>
<protein>
    <submittedName>
        <fullName evidence="2">Peptidase S16</fullName>
    </submittedName>
</protein>
<dbReference type="SUPFAM" id="SSF88697">
    <property type="entry name" value="PUA domain-like"/>
    <property type="match status" value="1"/>
</dbReference>
<dbReference type="Proteomes" id="UP000239709">
    <property type="component" value="Chromosome"/>
</dbReference>
<evidence type="ECO:0000259" key="1">
    <source>
        <dbReference type="PROSITE" id="PS51787"/>
    </source>
</evidence>
<reference evidence="2 3" key="1">
    <citation type="submission" date="2018-03" db="EMBL/GenBank/DDBJ databases">
        <title>Genome sequencing of Ottowia sp.</title>
        <authorList>
            <person name="Kim S.-J."/>
            <person name="Heo J."/>
            <person name="Kwon S.-W."/>
        </authorList>
    </citation>
    <scope>NUCLEOTIDE SEQUENCE [LARGE SCALE GENOMIC DNA]</scope>
    <source>
        <strain evidence="2 3">KADR8-3</strain>
    </source>
</reference>
<dbReference type="AlphaFoldDB" id="A0A2S0MGR4"/>
<name>A0A2S0MGR4_9BURK</name>
<dbReference type="RefSeq" id="WP_106703633.1">
    <property type="nucleotide sequence ID" value="NZ_CP027666.1"/>
</dbReference>
<dbReference type="SMART" id="SM00464">
    <property type="entry name" value="LON"/>
    <property type="match status" value="1"/>
</dbReference>
<dbReference type="Gene3D" id="1.10.4060.10">
    <property type="entry name" value="BPP1347 like domain"/>
    <property type="match status" value="1"/>
</dbReference>
<dbReference type="Pfam" id="PF02190">
    <property type="entry name" value="LON_substr_bdg"/>
    <property type="match status" value="1"/>
</dbReference>
<dbReference type="InterPro" id="IPR003111">
    <property type="entry name" value="Lon_prtase_N"/>
</dbReference>
<dbReference type="PROSITE" id="PS51787">
    <property type="entry name" value="LON_N"/>
    <property type="match status" value="1"/>
</dbReference>
<dbReference type="OrthoDB" id="8558970at2"/>
<evidence type="ECO:0000313" key="2">
    <source>
        <dbReference type="EMBL" id="AVO35084.1"/>
    </source>
</evidence>
<evidence type="ECO:0000313" key="3">
    <source>
        <dbReference type="Proteomes" id="UP000239709"/>
    </source>
</evidence>
<accession>A0A2S0MGR4</accession>
<dbReference type="KEGG" id="otk:C6570_13205"/>
<proteinExistence type="predicted"/>
<feature type="domain" description="Lon N-terminal" evidence="1">
    <location>
        <begin position="8"/>
        <end position="208"/>
    </location>
</feature>
<dbReference type="PANTHER" id="PTHR46732:SF8">
    <property type="entry name" value="ATP-DEPENDENT PROTEASE LA (LON) DOMAIN PROTEIN"/>
    <property type="match status" value="1"/>
</dbReference>
<dbReference type="Gene3D" id="2.30.130.40">
    <property type="entry name" value="LON domain-like"/>
    <property type="match status" value="1"/>
</dbReference>
<gene>
    <name evidence="2" type="ORF">C6570_13205</name>
</gene>
<sequence length="214" mass="23367">MTEILLTLTQLPLFPLDTVLFPGGHLSLKVFEVRYLDMVRRCHEAGAPFGVVSLRQGSEVIRPGAPDEQLESIGTLAHIASLVKEQPGLLSLQCAGAQRFRIDRQSRLKHGLWVADVTLLADDATVPVPTDLTAVAQALQQVRAKLQLRPGGAQDYGDADAHYDDCAWVSNRWCELLPLPAATRQRLMSLDNPLLRLELVADFLAKAGIGTSTP</sequence>